<dbReference type="InterPro" id="IPR002126">
    <property type="entry name" value="Cadherin-like_dom"/>
</dbReference>
<dbReference type="FunFam" id="2.60.40.60:FF:000011">
    <property type="entry name" value="Cadherin 1"/>
    <property type="match status" value="1"/>
</dbReference>
<dbReference type="GO" id="GO:0007398">
    <property type="term" value="P:ectoderm development"/>
    <property type="evidence" value="ECO:0007669"/>
    <property type="project" value="UniProtKB-ARBA"/>
</dbReference>
<dbReference type="GO" id="GO:0034332">
    <property type="term" value="P:adherens junction organization"/>
    <property type="evidence" value="ECO:0007669"/>
    <property type="project" value="UniProtKB-ARBA"/>
</dbReference>
<evidence type="ECO:0000256" key="6">
    <source>
        <dbReference type="ARBA" id="ARBA00022837"/>
    </source>
</evidence>
<keyword evidence="2" id="KW-1003">Cell membrane</keyword>
<dbReference type="GO" id="GO:0007043">
    <property type="term" value="P:cell-cell junction assembly"/>
    <property type="evidence" value="ECO:0007669"/>
    <property type="project" value="TreeGrafter"/>
</dbReference>
<dbReference type="GO" id="GO:0044331">
    <property type="term" value="P:cell-cell adhesion mediated by cadherin"/>
    <property type="evidence" value="ECO:0007669"/>
    <property type="project" value="TreeGrafter"/>
</dbReference>
<dbReference type="CDD" id="cd11304">
    <property type="entry name" value="Cadherin_repeat"/>
    <property type="match status" value="1"/>
</dbReference>
<keyword evidence="5" id="KW-0677">Repeat</keyword>
<dbReference type="GO" id="GO:0001841">
    <property type="term" value="P:neural tube formation"/>
    <property type="evidence" value="ECO:0007669"/>
    <property type="project" value="UniProtKB-ARBA"/>
</dbReference>
<proteinExistence type="predicted"/>
<dbReference type="InterPro" id="IPR039808">
    <property type="entry name" value="Cadherin"/>
</dbReference>
<evidence type="ECO:0000256" key="5">
    <source>
        <dbReference type="ARBA" id="ARBA00022737"/>
    </source>
</evidence>
<evidence type="ECO:0000313" key="14">
    <source>
        <dbReference type="RefSeq" id="XP_042563981.1"/>
    </source>
</evidence>
<keyword evidence="3" id="KW-0479">Metal-binding</keyword>
<evidence type="ECO:0000256" key="9">
    <source>
        <dbReference type="ARBA" id="ARBA00023180"/>
    </source>
</evidence>
<comment type="subcellular location">
    <subcellularLocation>
        <location evidence="1">Cell membrane</location>
    </subcellularLocation>
</comment>
<name>A0A8M1KIT7_CLUHA</name>
<evidence type="ECO:0000256" key="11">
    <source>
        <dbReference type="SAM" id="SignalP"/>
    </source>
</evidence>
<keyword evidence="6 10" id="KW-0106">Calcium</keyword>
<dbReference type="SMART" id="SM01055">
    <property type="entry name" value="Cadherin_pro"/>
    <property type="match status" value="1"/>
</dbReference>
<reference evidence="14" key="1">
    <citation type="submission" date="2025-08" db="UniProtKB">
        <authorList>
            <consortium name="RefSeq"/>
        </authorList>
    </citation>
    <scope>IDENTIFICATION</scope>
</reference>
<dbReference type="GO" id="GO:0007156">
    <property type="term" value="P:homophilic cell adhesion via plasma membrane adhesion molecules"/>
    <property type="evidence" value="ECO:0007669"/>
    <property type="project" value="InterPro"/>
</dbReference>
<sequence>MEACRYLRLGAIILVLQTLSYTVSEHTSCTPGFDSELYVFKVDRVNLHIGRRLGKVVFNDCTGRTQTLFNSVDKRFKVDMDGTLTLKRQVTLHDGHKRFSVHAWDSQGRKHTVALRVELDQPRHNQHQHLHHPHQVDLLQPTQPNVTEAVPTVPVLLFPKSFGGLRRRKRDWIIPVIKIAENTRGPFPELLVQIKTSHSKELKIVYSITGAGADQPPLNLFTIDAETGTLYITQPLDREKHAHYLLFAHAVSVGGSKVEDPMELKVIVIDQNDNKPVFAQNHFLGSVAEASKIGTEFMEVVATDADEPKNCNSNVRYTILSQDPLVPNNAFSINPVTGKIMLNSAGLDKEKNSVYILEIQAADMEGWGLTAFCKAIITVTDSNDQAPQFEQTLPPQPYVTEAVPTVPVLLFPKSSGGL</sequence>
<evidence type="ECO:0000256" key="7">
    <source>
        <dbReference type="ARBA" id="ARBA00022889"/>
    </source>
</evidence>
<dbReference type="InterPro" id="IPR020894">
    <property type="entry name" value="Cadherin_CS"/>
</dbReference>
<dbReference type="GeneID" id="116220804"/>
<accession>A0A8M1KIT7</accession>
<feature type="chain" id="PRO_5035418598" evidence="11">
    <location>
        <begin position="25"/>
        <end position="418"/>
    </location>
</feature>
<dbReference type="SMART" id="SM00112">
    <property type="entry name" value="CA"/>
    <property type="match status" value="2"/>
</dbReference>
<dbReference type="FunFam" id="2.60.40.60:FF:000022">
    <property type="entry name" value="Cadherin 2"/>
    <property type="match status" value="1"/>
</dbReference>
<dbReference type="FunFam" id="2.60.40.60:FF:000191">
    <property type="entry name" value="Cadherin 1"/>
    <property type="match status" value="1"/>
</dbReference>
<dbReference type="GO" id="GO:0030010">
    <property type="term" value="P:establishment of cell polarity"/>
    <property type="evidence" value="ECO:0007669"/>
    <property type="project" value="UniProtKB-ARBA"/>
</dbReference>
<dbReference type="PANTHER" id="PTHR24027">
    <property type="entry name" value="CADHERIN-23"/>
    <property type="match status" value="1"/>
</dbReference>
<keyword evidence="13" id="KW-1185">Reference proteome</keyword>
<dbReference type="GO" id="GO:0045296">
    <property type="term" value="F:cadherin binding"/>
    <property type="evidence" value="ECO:0007669"/>
    <property type="project" value="TreeGrafter"/>
</dbReference>
<dbReference type="GO" id="GO:0008013">
    <property type="term" value="F:beta-catenin binding"/>
    <property type="evidence" value="ECO:0007669"/>
    <property type="project" value="TreeGrafter"/>
</dbReference>
<keyword evidence="8" id="KW-0472">Membrane</keyword>
<dbReference type="InterPro" id="IPR014868">
    <property type="entry name" value="Cadherin_pro_dom"/>
</dbReference>
<evidence type="ECO:0000256" key="4">
    <source>
        <dbReference type="ARBA" id="ARBA00022729"/>
    </source>
</evidence>
<dbReference type="GO" id="GO:0042074">
    <property type="term" value="P:cell migration involved in gastrulation"/>
    <property type="evidence" value="ECO:0007669"/>
    <property type="project" value="UniProtKB-ARBA"/>
</dbReference>
<feature type="signal peptide" evidence="11">
    <location>
        <begin position="1"/>
        <end position="24"/>
    </location>
</feature>
<feature type="domain" description="Cadherin" evidence="12">
    <location>
        <begin position="203"/>
        <end position="278"/>
    </location>
</feature>
<evidence type="ECO:0000256" key="3">
    <source>
        <dbReference type="ARBA" id="ARBA00022723"/>
    </source>
</evidence>
<keyword evidence="4 11" id="KW-0732">Signal</keyword>
<dbReference type="PANTHER" id="PTHR24027:SF319">
    <property type="entry name" value="CADHERIN-1"/>
    <property type="match status" value="1"/>
</dbReference>
<gene>
    <name evidence="14" type="primary">LOC116220804</name>
</gene>
<dbReference type="GO" id="GO:0016339">
    <property type="term" value="P:calcium-dependent cell-cell adhesion via plasma membrane cell adhesion molecules"/>
    <property type="evidence" value="ECO:0007669"/>
    <property type="project" value="TreeGrafter"/>
</dbReference>
<feature type="domain" description="Cadherin" evidence="12">
    <location>
        <begin position="279"/>
        <end position="389"/>
    </location>
</feature>
<dbReference type="GO" id="GO:0016342">
    <property type="term" value="C:catenin complex"/>
    <property type="evidence" value="ECO:0007669"/>
    <property type="project" value="TreeGrafter"/>
</dbReference>
<dbReference type="GO" id="GO:0005737">
    <property type="term" value="C:cytoplasm"/>
    <property type="evidence" value="ECO:0007669"/>
    <property type="project" value="TreeGrafter"/>
</dbReference>
<dbReference type="Pfam" id="PF00028">
    <property type="entry name" value="Cadherin"/>
    <property type="match status" value="2"/>
</dbReference>
<dbReference type="OrthoDB" id="6079678at2759"/>
<evidence type="ECO:0000256" key="8">
    <source>
        <dbReference type="ARBA" id="ARBA00023136"/>
    </source>
</evidence>
<keyword evidence="7" id="KW-0130">Cell adhesion</keyword>
<dbReference type="GO" id="GO:0001764">
    <property type="term" value="P:neuron migration"/>
    <property type="evidence" value="ECO:0007669"/>
    <property type="project" value="UniProtKB-ARBA"/>
</dbReference>
<evidence type="ECO:0000259" key="12">
    <source>
        <dbReference type="PROSITE" id="PS50268"/>
    </source>
</evidence>
<dbReference type="AlphaFoldDB" id="A0A8M1KIT7"/>
<dbReference type="GO" id="GO:0005912">
    <property type="term" value="C:adherens junction"/>
    <property type="evidence" value="ECO:0007669"/>
    <property type="project" value="TreeGrafter"/>
</dbReference>
<dbReference type="Proteomes" id="UP000515152">
    <property type="component" value="Chromosome 6"/>
</dbReference>
<organism evidence="13 14">
    <name type="scientific">Clupea harengus</name>
    <name type="common">Atlantic herring</name>
    <dbReference type="NCBI Taxonomy" id="7950"/>
    <lineage>
        <taxon>Eukaryota</taxon>
        <taxon>Metazoa</taxon>
        <taxon>Chordata</taxon>
        <taxon>Craniata</taxon>
        <taxon>Vertebrata</taxon>
        <taxon>Euteleostomi</taxon>
        <taxon>Actinopterygii</taxon>
        <taxon>Neopterygii</taxon>
        <taxon>Teleostei</taxon>
        <taxon>Clupei</taxon>
        <taxon>Clupeiformes</taxon>
        <taxon>Clupeoidei</taxon>
        <taxon>Clupeidae</taxon>
        <taxon>Clupea</taxon>
    </lineage>
</organism>
<protein>
    <submittedName>
        <fullName evidence="14">Cadherin-1-like isoform X1</fullName>
    </submittedName>
</protein>
<evidence type="ECO:0000256" key="1">
    <source>
        <dbReference type="ARBA" id="ARBA00004236"/>
    </source>
</evidence>
<dbReference type="PROSITE" id="PS50268">
    <property type="entry name" value="CADHERIN_2"/>
    <property type="match status" value="2"/>
</dbReference>
<dbReference type="PROSITE" id="PS00232">
    <property type="entry name" value="CADHERIN_1"/>
    <property type="match status" value="1"/>
</dbReference>
<dbReference type="GO" id="GO:0000902">
    <property type="term" value="P:cell morphogenesis"/>
    <property type="evidence" value="ECO:0007669"/>
    <property type="project" value="TreeGrafter"/>
</dbReference>
<dbReference type="RefSeq" id="XP_042563981.1">
    <property type="nucleotide sequence ID" value="XM_042708047.1"/>
</dbReference>
<dbReference type="Pfam" id="PF08758">
    <property type="entry name" value="Cadherin_pro"/>
    <property type="match status" value="1"/>
</dbReference>
<evidence type="ECO:0000256" key="2">
    <source>
        <dbReference type="ARBA" id="ARBA00022475"/>
    </source>
</evidence>
<dbReference type="GO" id="GO:0005509">
    <property type="term" value="F:calcium ion binding"/>
    <property type="evidence" value="ECO:0007669"/>
    <property type="project" value="UniProtKB-UniRule"/>
</dbReference>
<evidence type="ECO:0000313" key="13">
    <source>
        <dbReference type="Proteomes" id="UP000515152"/>
    </source>
</evidence>
<evidence type="ECO:0000256" key="10">
    <source>
        <dbReference type="PROSITE-ProRule" id="PRU00043"/>
    </source>
</evidence>
<keyword evidence="9" id="KW-0325">Glycoprotein</keyword>
<dbReference type="GO" id="GO:0007498">
    <property type="term" value="P:mesoderm development"/>
    <property type="evidence" value="ECO:0007669"/>
    <property type="project" value="UniProtKB-ARBA"/>
</dbReference>